<evidence type="ECO:0000256" key="4">
    <source>
        <dbReference type="PROSITE-ProRule" id="PRU00146"/>
    </source>
</evidence>
<dbReference type="Proteomes" id="UP000015105">
    <property type="component" value="Chromosome 7D"/>
</dbReference>
<dbReference type="Gene3D" id="3.30.40.10">
    <property type="entry name" value="Zinc/RING finger domain, C3HC4 (zinc finger)"/>
    <property type="match status" value="2"/>
</dbReference>
<reference evidence="6" key="5">
    <citation type="journal article" date="2021" name="G3 (Bethesda)">
        <title>Aegilops tauschii genome assembly Aet v5.0 features greater sequence contiguity and improved annotation.</title>
        <authorList>
            <person name="Wang L."/>
            <person name="Zhu T."/>
            <person name="Rodriguez J.C."/>
            <person name="Deal K.R."/>
            <person name="Dubcovsky J."/>
            <person name="McGuire P.E."/>
            <person name="Lux T."/>
            <person name="Spannagl M."/>
            <person name="Mayer K.F.X."/>
            <person name="Baldrich P."/>
            <person name="Meyers B.C."/>
            <person name="Huo N."/>
            <person name="Gu Y.Q."/>
            <person name="Zhou H."/>
            <person name="Devos K.M."/>
            <person name="Bennetzen J.L."/>
            <person name="Unver T."/>
            <person name="Budak H."/>
            <person name="Gulick P.J."/>
            <person name="Galiba G."/>
            <person name="Kalapos B."/>
            <person name="Nelson D.R."/>
            <person name="Li P."/>
            <person name="You F.M."/>
            <person name="Luo M.C."/>
            <person name="Dvorak J."/>
        </authorList>
    </citation>
    <scope>NUCLEOTIDE SEQUENCE [LARGE SCALE GENOMIC DNA]</scope>
    <source>
        <strain evidence="6">cv. AL8/78</strain>
    </source>
</reference>
<sequence length="575" mass="63461">EVLVTYKRRRTATRGASSDPGAPCATIVPCSGTSGQDGHQILPRHWITWRNTLEGFLQSPGVNKGGGIQSCIQDALRYNCCRSVQKVSNNALVQNIYLIKEAILCTMSMIGIFPDSEFVCDFQGNLNKGQEASEEHPAGVAGAKEISSCIALKDAIAASLDANTAMCNNALLDIFVSEKFAMLCDLLVGTFHVSKVHEVIDLGKIDANMRNGNYARNPALFNDHIQQIWEKFEQVGREMTSLASNLPIISRASYQKQASGVSEVEVAAEHRIEETSLGGFVEKIPKDSNTTTQFSPCDSGHSTIPKRSGTCGLGRTCTCKQCGTSAEEEKSLICDGCDTTYHFECVKRLHPAMKQIPDNWHCPACSSNKGKGKGKAAGTKKNVLDSMHGDCPLCDKLEVIKKIEPPEVASGIEVADEREGSSVPSVEEENEPDLYTTALSKLCKHCGTCEDDDKQFLVCGHPYCPYKFYHIRCLRTSQIALEKQKNLECWYCPSCLCRGCFKNKDDEEITLCDGCDEAYHVYCMTPKRTCVPKGHWYCPLCSVRRAREGMQRYEKLILKKQQHISAKRASQADDA</sequence>
<dbReference type="GO" id="GO:0048586">
    <property type="term" value="P:regulation of long-day photoperiodism, flowering"/>
    <property type="evidence" value="ECO:0007669"/>
    <property type="project" value="EnsemblPlants"/>
</dbReference>
<dbReference type="SUPFAM" id="SSF57903">
    <property type="entry name" value="FYVE/PHD zinc finger"/>
    <property type="match status" value="3"/>
</dbReference>
<dbReference type="EnsemblPlants" id="AET7Gv20807700.3">
    <property type="protein sequence ID" value="AET7Gv20807700.3"/>
    <property type="gene ID" value="AET7Gv20807700"/>
</dbReference>
<feature type="domain" description="PHD-type" evidence="5">
    <location>
        <begin position="440"/>
        <end position="498"/>
    </location>
</feature>
<proteinExistence type="predicted"/>
<reference evidence="6" key="3">
    <citation type="journal article" date="2017" name="Nature">
        <title>Genome sequence of the progenitor of the wheat D genome Aegilops tauschii.</title>
        <authorList>
            <person name="Luo M.C."/>
            <person name="Gu Y.Q."/>
            <person name="Puiu D."/>
            <person name="Wang H."/>
            <person name="Twardziok S.O."/>
            <person name="Deal K.R."/>
            <person name="Huo N."/>
            <person name="Zhu T."/>
            <person name="Wang L."/>
            <person name="Wang Y."/>
            <person name="McGuire P.E."/>
            <person name="Liu S."/>
            <person name="Long H."/>
            <person name="Ramasamy R.K."/>
            <person name="Rodriguez J.C."/>
            <person name="Van S.L."/>
            <person name="Yuan L."/>
            <person name="Wang Z."/>
            <person name="Xia Z."/>
            <person name="Xiao L."/>
            <person name="Anderson O.D."/>
            <person name="Ouyang S."/>
            <person name="Liang Y."/>
            <person name="Zimin A.V."/>
            <person name="Pertea G."/>
            <person name="Qi P."/>
            <person name="Bennetzen J.L."/>
            <person name="Dai X."/>
            <person name="Dawson M.W."/>
            <person name="Muller H.G."/>
            <person name="Kugler K."/>
            <person name="Rivarola-Duarte L."/>
            <person name="Spannagl M."/>
            <person name="Mayer K.F.X."/>
            <person name="Lu F.H."/>
            <person name="Bevan M.W."/>
            <person name="Leroy P."/>
            <person name="Li P."/>
            <person name="You F.M."/>
            <person name="Sun Q."/>
            <person name="Liu Z."/>
            <person name="Lyons E."/>
            <person name="Wicker T."/>
            <person name="Salzberg S.L."/>
            <person name="Devos K.M."/>
            <person name="Dvorak J."/>
        </authorList>
    </citation>
    <scope>NUCLEOTIDE SEQUENCE [LARGE SCALE GENOMIC DNA]</scope>
    <source>
        <strain evidence="6">cv. AL8/78</strain>
    </source>
</reference>
<dbReference type="AlphaFoldDB" id="A0A453S459"/>
<keyword evidence="1" id="KW-0479">Metal-binding</keyword>
<evidence type="ECO:0000313" key="7">
    <source>
        <dbReference type="Proteomes" id="UP000015105"/>
    </source>
</evidence>
<reference evidence="7" key="1">
    <citation type="journal article" date="2014" name="Science">
        <title>Ancient hybridizations among the ancestral genomes of bread wheat.</title>
        <authorList>
            <consortium name="International Wheat Genome Sequencing Consortium,"/>
            <person name="Marcussen T."/>
            <person name="Sandve S.R."/>
            <person name="Heier L."/>
            <person name="Spannagl M."/>
            <person name="Pfeifer M."/>
            <person name="Jakobsen K.S."/>
            <person name="Wulff B.B."/>
            <person name="Steuernagel B."/>
            <person name="Mayer K.F."/>
            <person name="Olsen O.A."/>
        </authorList>
    </citation>
    <scope>NUCLEOTIDE SEQUENCE [LARGE SCALE GENOMIC DNA]</scope>
    <source>
        <strain evidence="7">cv. AL8/78</strain>
    </source>
</reference>
<evidence type="ECO:0000256" key="1">
    <source>
        <dbReference type="ARBA" id="ARBA00022723"/>
    </source>
</evidence>
<keyword evidence="2 4" id="KW-0863">Zinc-finger</keyword>
<dbReference type="GO" id="GO:0005634">
    <property type="term" value="C:nucleus"/>
    <property type="evidence" value="ECO:0007669"/>
    <property type="project" value="EnsemblPlants"/>
</dbReference>
<name>A0A453S459_AEGTS</name>
<dbReference type="SMART" id="SM00249">
    <property type="entry name" value="PHD"/>
    <property type="match status" value="3"/>
</dbReference>
<dbReference type="InterPro" id="IPR019787">
    <property type="entry name" value="Znf_PHD-finger"/>
</dbReference>
<dbReference type="GO" id="GO:0008270">
    <property type="term" value="F:zinc ion binding"/>
    <property type="evidence" value="ECO:0007669"/>
    <property type="project" value="UniProtKB-KW"/>
</dbReference>
<dbReference type="PANTHER" id="PTHR47162:SF9">
    <property type="entry name" value="PHD FINGER PROTEIN EHD3-LIKE"/>
    <property type="match status" value="1"/>
</dbReference>
<dbReference type="PROSITE" id="PS50016">
    <property type="entry name" value="ZF_PHD_2"/>
    <property type="match status" value="3"/>
</dbReference>
<protein>
    <recommendedName>
        <fullName evidence="5">PHD-type domain-containing protein</fullName>
    </recommendedName>
</protein>
<dbReference type="InterPro" id="IPR001965">
    <property type="entry name" value="Znf_PHD"/>
</dbReference>
<dbReference type="Gramene" id="AET7Gv20807700.3">
    <property type="protein sequence ID" value="AET7Gv20807700.3"/>
    <property type="gene ID" value="AET7Gv20807700"/>
</dbReference>
<keyword evidence="7" id="KW-1185">Reference proteome</keyword>
<feature type="domain" description="PHD-type" evidence="5">
    <location>
        <begin position="316"/>
        <end position="368"/>
    </location>
</feature>
<evidence type="ECO:0000256" key="3">
    <source>
        <dbReference type="ARBA" id="ARBA00022833"/>
    </source>
</evidence>
<evidence type="ECO:0000259" key="5">
    <source>
        <dbReference type="PROSITE" id="PS50016"/>
    </source>
</evidence>
<accession>A0A453S459</accession>
<reference evidence="6" key="4">
    <citation type="submission" date="2019-03" db="UniProtKB">
        <authorList>
            <consortium name="EnsemblPlants"/>
        </authorList>
    </citation>
    <scope>IDENTIFICATION</scope>
</reference>
<evidence type="ECO:0000256" key="2">
    <source>
        <dbReference type="ARBA" id="ARBA00022771"/>
    </source>
</evidence>
<dbReference type="InterPro" id="IPR011011">
    <property type="entry name" value="Znf_FYVE_PHD"/>
</dbReference>
<keyword evidence="3" id="KW-0862">Zinc</keyword>
<dbReference type="STRING" id="200361.A0A453S459"/>
<evidence type="ECO:0000313" key="6">
    <source>
        <dbReference type="EnsemblPlants" id="AET7Gv20807700.3"/>
    </source>
</evidence>
<organism evidence="6 7">
    <name type="scientific">Aegilops tauschii subsp. strangulata</name>
    <name type="common">Goatgrass</name>
    <dbReference type="NCBI Taxonomy" id="200361"/>
    <lineage>
        <taxon>Eukaryota</taxon>
        <taxon>Viridiplantae</taxon>
        <taxon>Streptophyta</taxon>
        <taxon>Embryophyta</taxon>
        <taxon>Tracheophyta</taxon>
        <taxon>Spermatophyta</taxon>
        <taxon>Magnoliopsida</taxon>
        <taxon>Liliopsida</taxon>
        <taxon>Poales</taxon>
        <taxon>Poaceae</taxon>
        <taxon>BOP clade</taxon>
        <taxon>Pooideae</taxon>
        <taxon>Triticodae</taxon>
        <taxon>Triticeae</taxon>
        <taxon>Triticinae</taxon>
        <taxon>Aegilops</taxon>
    </lineage>
</organism>
<dbReference type="InterPro" id="IPR013083">
    <property type="entry name" value="Znf_RING/FYVE/PHD"/>
</dbReference>
<reference evidence="7" key="2">
    <citation type="journal article" date="2017" name="Nat. Plants">
        <title>The Aegilops tauschii genome reveals multiple impacts of transposons.</title>
        <authorList>
            <person name="Zhao G."/>
            <person name="Zou C."/>
            <person name="Li K."/>
            <person name="Wang K."/>
            <person name="Li T."/>
            <person name="Gao L."/>
            <person name="Zhang X."/>
            <person name="Wang H."/>
            <person name="Yang Z."/>
            <person name="Liu X."/>
            <person name="Jiang W."/>
            <person name="Mao L."/>
            <person name="Kong X."/>
            <person name="Jiao Y."/>
            <person name="Jia J."/>
        </authorList>
    </citation>
    <scope>NUCLEOTIDE SEQUENCE [LARGE SCALE GENOMIC DNA]</scope>
    <source>
        <strain evidence="7">cv. AL8/78</strain>
    </source>
</reference>
<dbReference type="Pfam" id="PF00628">
    <property type="entry name" value="PHD"/>
    <property type="match status" value="2"/>
</dbReference>
<dbReference type="Gene3D" id="2.30.30.1150">
    <property type="match status" value="1"/>
</dbReference>
<feature type="domain" description="PHD-type" evidence="5">
    <location>
        <begin position="494"/>
        <end position="544"/>
    </location>
</feature>
<dbReference type="PANTHER" id="PTHR47162">
    <property type="entry name" value="OS02G0192300 PROTEIN"/>
    <property type="match status" value="1"/>
</dbReference>